<dbReference type="AlphaFoldDB" id="A0A3F3PK95"/>
<evidence type="ECO:0000313" key="1">
    <source>
        <dbReference type="EMBL" id="RDH27365.1"/>
    </source>
</evidence>
<reference evidence="1 2" key="1">
    <citation type="submission" date="2018-07" db="EMBL/GenBank/DDBJ databases">
        <title>The genomes of Aspergillus section Nigri reveals drivers in fungal speciation.</title>
        <authorList>
            <consortium name="DOE Joint Genome Institute"/>
            <person name="Vesth T.C."/>
            <person name="Nybo J."/>
            <person name="Theobald S."/>
            <person name="Brandl J."/>
            <person name="Frisvad J.C."/>
            <person name="Nielsen K.F."/>
            <person name="Lyhne E.K."/>
            <person name="Kogle M.E."/>
            <person name="Kuo A."/>
            <person name="Riley R."/>
            <person name="Clum A."/>
            <person name="Nolan M."/>
            <person name="Lipzen A."/>
            <person name="Salamov A."/>
            <person name="Henrissat B."/>
            <person name="Wiebenga A."/>
            <person name="De vries R.P."/>
            <person name="Grigoriev I.V."/>
            <person name="Mortensen U.H."/>
            <person name="Andersen M.R."/>
            <person name="Baker S.E."/>
        </authorList>
    </citation>
    <scope>NUCLEOTIDE SEQUENCE [LARGE SCALE GENOMIC DNA]</scope>
    <source>
        <strain evidence="1 2">CBS 139.54b</strain>
    </source>
</reference>
<dbReference type="Proteomes" id="UP000253729">
    <property type="component" value="Unassembled WGS sequence"/>
</dbReference>
<proteinExistence type="predicted"/>
<sequence length="117" mass="13449">MRNLSTHLSLVLSVLQHPMFCLLFLRHTCGLRTRVGRSPTSPPFKLLRIDIRDILDCLLFLCFFLLPFTGAGPPQMHLCKKSALQGSASGWKVSKFSATLVDFQAKNCYKWFFFYFL</sequence>
<dbReference type="GeneID" id="38136596"/>
<gene>
    <name evidence="1" type="ORF">BDQ94DRAFT_154041</name>
</gene>
<keyword evidence="2" id="KW-1185">Reference proteome</keyword>
<protein>
    <submittedName>
        <fullName evidence="1">Uncharacterized protein</fullName>
    </submittedName>
</protein>
<evidence type="ECO:0000313" key="2">
    <source>
        <dbReference type="Proteomes" id="UP000253729"/>
    </source>
</evidence>
<dbReference type="RefSeq" id="XP_026620387.1">
    <property type="nucleotide sequence ID" value="XM_026768240.1"/>
</dbReference>
<name>A0A3F3PK95_9EURO</name>
<organism evidence="1 2">
    <name type="scientific">Aspergillus welwitschiae</name>
    <dbReference type="NCBI Taxonomy" id="1341132"/>
    <lineage>
        <taxon>Eukaryota</taxon>
        <taxon>Fungi</taxon>
        <taxon>Dikarya</taxon>
        <taxon>Ascomycota</taxon>
        <taxon>Pezizomycotina</taxon>
        <taxon>Eurotiomycetes</taxon>
        <taxon>Eurotiomycetidae</taxon>
        <taxon>Eurotiales</taxon>
        <taxon>Aspergillaceae</taxon>
        <taxon>Aspergillus</taxon>
        <taxon>Aspergillus subgen. Circumdati</taxon>
    </lineage>
</organism>
<accession>A0A3F3PK95</accession>
<dbReference type="EMBL" id="KZ852092">
    <property type="protein sequence ID" value="RDH27365.1"/>
    <property type="molecule type" value="Genomic_DNA"/>
</dbReference>